<evidence type="ECO:0000313" key="2">
    <source>
        <dbReference type="EMBL" id="OGG72842.1"/>
    </source>
</evidence>
<organism evidence="2 3">
    <name type="scientific">Candidatus Kaiserbacteria bacterium RIFCSPLOWO2_01_FULL_53_17</name>
    <dbReference type="NCBI Taxonomy" id="1798511"/>
    <lineage>
        <taxon>Bacteria</taxon>
        <taxon>Candidatus Kaiseribacteriota</taxon>
    </lineage>
</organism>
<feature type="transmembrane region" description="Helical" evidence="1">
    <location>
        <begin position="63"/>
        <end position="80"/>
    </location>
</feature>
<reference evidence="2 3" key="1">
    <citation type="journal article" date="2016" name="Nat. Commun.">
        <title>Thousands of microbial genomes shed light on interconnected biogeochemical processes in an aquifer system.</title>
        <authorList>
            <person name="Anantharaman K."/>
            <person name="Brown C.T."/>
            <person name="Hug L.A."/>
            <person name="Sharon I."/>
            <person name="Castelle C.J."/>
            <person name="Probst A.J."/>
            <person name="Thomas B.C."/>
            <person name="Singh A."/>
            <person name="Wilkins M.J."/>
            <person name="Karaoz U."/>
            <person name="Brodie E.L."/>
            <person name="Williams K.H."/>
            <person name="Hubbard S.S."/>
            <person name="Banfield J.F."/>
        </authorList>
    </citation>
    <scope>NUCLEOTIDE SEQUENCE [LARGE SCALE GENOMIC DNA]</scope>
</reference>
<accession>A0A1F6EHQ2</accession>
<feature type="transmembrane region" description="Helical" evidence="1">
    <location>
        <begin position="35"/>
        <end position="57"/>
    </location>
</feature>
<comment type="caution">
    <text evidence="2">The sequence shown here is derived from an EMBL/GenBank/DDBJ whole genome shotgun (WGS) entry which is preliminary data.</text>
</comment>
<keyword evidence="1" id="KW-0472">Membrane</keyword>
<gene>
    <name evidence="2" type="ORF">A3A38_02640</name>
</gene>
<evidence type="ECO:0000313" key="3">
    <source>
        <dbReference type="Proteomes" id="UP000177306"/>
    </source>
</evidence>
<dbReference type="AlphaFoldDB" id="A0A1F6EHQ2"/>
<dbReference type="EMBL" id="MFLY01000029">
    <property type="protein sequence ID" value="OGG72842.1"/>
    <property type="molecule type" value="Genomic_DNA"/>
</dbReference>
<dbReference type="Proteomes" id="UP000177306">
    <property type="component" value="Unassembled WGS sequence"/>
</dbReference>
<proteinExistence type="predicted"/>
<keyword evidence="1" id="KW-1133">Transmembrane helix</keyword>
<name>A0A1F6EHQ2_9BACT</name>
<evidence type="ECO:0000256" key="1">
    <source>
        <dbReference type="SAM" id="Phobius"/>
    </source>
</evidence>
<protein>
    <submittedName>
        <fullName evidence="2">Uncharacterized protein</fullName>
    </submittedName>
</protein>
<keyword evidence="1" id="KW-0812">Transmembrane</keyword>
<sequence length="130" mass="14737">MNYSPSDIQKMTEPKKSEIDQVISEYKEWVGQIRLFNNATLYVFLAFSALAGFGLWYLGFRGAWILVPIFFGVYILFELGKREGHMEGYMDGYFSGAGSGVHRVLGIDKEGAEFIDQITTDAQSAKRHNH</sequence>